<organism evidence="1 2">
    <name type="scientific">Flavobacterium macrobrachii</name>
    <dbReference type="NCBI Taxonomy" id="591204"/>
    <lineage>
        <taxon>Bacteria</taxon>
        <taxon>Pseudomonadati</taxon>
        <taxon>Bacteroidota</taxon>
        <taxon>Flavobacteriia</taxon>
        <taxon>Flavobacteriales</taxon>
        <taxon>Flavobacteriaceae</taxon>
        <taxon>Flavobacterium</taxon>
    </lineage>
</organism>
<reference evidence="1 2" key="1">
    <citation type="submission" date="2021-02" db="EMBL/GenBank/DDBJ databases">
        <authorList>
            <person name="Jung H.S."/>
            <person name="Chun B.H."/>
            <person name="Jeon C.O."/>
        </authorList>
    </citation>
    <scope>NUCLEOTIDE SEQUENCE [LARGE SCALE GENOMIC DNA]</scope>
    <source>
        <strain evidence="1 2">LMG 25203</strain>
    </source>
</reference>
<comment type="caution">
    <text evidence="1">The sequence shown here is derived from an EMBL/GenBank/DDBJ whole genome shotgun (WGS) entry which is preliminary data.</text>
</comment>
<keyword evidence="2" id="KW-1185">Reference proteome</keyword>
<evidence type="ECO:0000313" key="2">
    <source>
        <dbReference type="Proteomes" id="UP000759529"/>
    </source>
</evidence>
<sequence length="206" mass="24406">MEKEKLEEVLRLAENFRDATLGSVKPNGKCFSLSYPLSLHLENNNLNNYITAGYFKNVSKSHFWLTFEKNTEIIVDITKDQFYKKSPKVFIGKKPDDYFITEIEFEKLIEEVYNAWIIPFKYSENFKDYDIDVLLEINLRAAIILNNELDEKKMDFNNSLRSKIYFIGIFEILNIFQDRLEMFENIIGFNELKLKAIKHQVENSTL</sequence>
<gene>
    <name evidence="1" type="ORF">H9X54_010300</name>
</gene>
<dbReference type="Proteomes" id="UP000759529">
    <property type="component" value="Unassembled WGS sequence"/>
</dbReference>
<protein>
    <submittedName>
        <fullName evidence="1">Uncharacterized protein</fullName>
    </submittedName>
</protein>
<dbReference type="RefSeq" id="WP_187657306.1">
    <property type="nucleotide sequence ID" value="NZ_JACSOD020000487.1"/>
</dbReference>
<name>A0ABS2CXL1_9FLAO</name>
<accession>A0ABS2CXL1</accession>
<evidence type="ECO:0000313" key="1">
    <source>
        <dbReference type="EMBL" id="MBM6499684.1"/>
    </source>
</evidence>
<dbReference type="EMBL" id="JACSOD020000487">
    <property type="protein sequence ID" value="MBM6499684.1"/>
    <property type="molecule type" value="Genomic_DNA"/>
</dbReference>
<proteinExistence type="predicted"/>